<sequence length="132" mass="14921">MEKKFKWLDCYVPFAGFGGVWDGLVRKRRGPVDRRPECVAQGLVKLGTGPCIWGRRFLLPQMGSLDRGNEAVIGQMAGTGGGVMIPTVRTLLHSWPMIEWEDILQRTFLPVPLFFSFNPIPSFDFIHIVETN</sequence>
<dbReference type="Proteomes" id="UP000475325">
    <property type="component" value="Unassembled WGS sequence"/>
</dbReference>
<gene>
    <name evidence="1" type="ORF">TWF102_003971</name>
</gene>
<proteinExistence type="predicted"/>
<comment type="caution">
    <text evidence="1">The sequence shown here is derived from an EMBL/GenBank/DDBJ whole genome shotgun (WGS) entry which is preliminary data.</text>
</comment>
<evidence type="ECO:0000313" key="1">
    <source>
        <dbReference type="EMBL" id="KAF3103157.1"/>
    </source>
</evidence>
<evidence type="ECO:0000313" key="2">
    <source>
        <dbReference type="Proteomes" id="UP000475325"/>
    </source>
</evidence>
<organism evidence="1 2">
    <name type="scientific">Orbilia oligospora</name>
    <name type="common">Nematode-trapping fungus</name>
    <name type="synonym">Arthrobotrys oligospora</name>
    <dbReference type="NCBI Taxonomy" id="2813651"/>
    <lineage>
        <taxon>Eukaryota</taxon>
        <taxon>Fungi</taxon>
        <taxon>Dikarya</taxon>
        <taxon>Ascomycota</taxon>
        <taxon>Pezizomycotina</taxon>
        <taxon>Orbiliomycetes</taxon>
        <taxon>Orbiliales</taxon>
        <taxon>Orbiliaceae</taxon>
        <taxon>Orbilia</taxon>
    </lineage>
</organism>
<name>A0A7C8NAB1_ORBOL</name>
<dbReference type="AlphaFoldDB" id="A0A7C8NAB1"/>
<protein>
    <submittedName>
        <fullName evidence="1">Uncharacterized protein</fullName>
    </submittedName>
</protein>
<reference evidence="1 2" key="1">
    <citation type="submission" date="2019-06" db="EMBL/GenBank/DDBJ databases">
        <authorList>
            <person name="Palmer J.M."/>
        </authorList>
    </citation>
    <scope>NUCLEOTIDE SEQUENCE [LARGE SCALE GENOMIC DNA]</scope>
    <source>
        <strain evidence="1 2">TWF102</strain>
    </source>
</reference>
<accession>A0A7C8NAB1</accession>
<dbReference type="EMBL" id="WIQW01000019">
    <property type="protein sequence ID" value="KAF3103157.1"/>
    <property type="molecule type" value="Genomic_DNA"/>
</dbReference>